<dbReference type="Proteomes" id="UP001156141">
    <property type="component" value="Unassembled WGS sequence"/>
</dbReference>
<dbReference type="Pfam" id="PF19613">
    <property type="entry name" value="DUF6118"/>
    <property type="match status" value="1"/>
</dbReference>
<feature type="non-terminal residue" evidence="1">
    <location>
        <position position="88"/>
    </location>
</feature>
<gene>
    <name evidence="1" type="ORF">MKW35_17015</name>
</gene>
<accession>A0ABS9RMZ3</accession>
<organism evidence="1 2">
    <name type="scientific">Aestuariibaculum lutulentum</name>
    <dbReference type="NCBI Taxonomy" id="2920935"/>
    <lineage>
        <taxon>Bacteria</taxon>
        <taxon>Pseudomonadati</taxon>
        <taxon>Bacteroidota</taxon>
        <taxon>Flavobacteriia</taxon>
        <taxon>Flavobacteriales</taxon>
        <taxon>Flavobacteriaceae</taxon>
    </lineage>
</organism>
<keyword evidence="2" id="KW-1185">Reference proteome</keyword>
<sequence>TRWLYIAGGGGLALGLLLYAVLADPIARVTPDSWRWPERMATRTLGEPSLWDAGHRLMQTAAPESWGLIVAASPLADGNREAVQACRE</sequence>
<dbReference type="EMBL" id="JAKVQD010000220">
    <property type="protein sequence ID" value="MCH4554324.1"/>
    <property type="molecule type" value="Genomic_DNA"/>
</dbReference>
<comment type="caution">
    <text evidence="1">The sequence shown here is derived from an EMBL/GenBank/DDBJ whole genome shotgun (WGS) entry which is preliminary data.</text>
</comment>
<dbReference type="InterPro" id="IPR046121">
    <property type="entry name" value="DUF6118"/>
</dbReference>
<evidence type="ECO:0000313" key="2">
    <source>
        <dbReference type="Proteomes" id="UP001156141"/>
    </source>
</evidence>
<proteinExistence type="predicted"/>
<protein>
    <submittedName>
        <fullName evidence="1">DUF6118 family protein</fullName>
    </submittedName>
</protein>
<feature type="non-terminal residue" evidence="1">
    <location>
        <position position="1"/>
    </location>
</feature>
<reference evidence="1" key="1">
    <citation type="submission" date="2022-02" db="EMBL/GenBank/DDBJ databases">
        <title>Aestuariibaculum sp., a marine bacterium isolated from sediment in Guangxi.</title>
        <authorList>
            <person name="Ying J."/>
        </authorList>
    </citation>
    <scope>NUCLEOTIDE SEQUENCE</scope>
    <source>
        <strain evidence="1">L182</strain>
    </source>
</reference>
<name>A0ABS9RMZ3_9FLAO</name>
<evidence type="ECO:0000313" key="1">
    <source>
        <dbReference type="EMBL" id="MCH4554324.1"/>
    </source>
</evidence>